<dbReference type="RefSeq" id="WP_167124043.1">
    <property type="nucleotide sequence ID" value="NZ_VRYY01000156.1"/>
</dbReference>
<name>A0ABS0J2T1_9BACT</name>
<evidence type="ECO:0000259" key="1">
    <source>
        <dbReference type="Pfam" id="PF04296"/>
    </source>
</evidence>
<accession>A0ABS0J2T1</accession>
<dbReference type="InterPro" id="IPR035931">
    <property type="entry name" value="YlxR-like_sf"/>
</dbReference>
<dbReference type="Gene3D" id="3.30.1230.10">
    <property type="entry name" value="YlxR-like"/>
    <property type="match status" value="1"/>
</dbReference>
<organism evidence="2 3">
    <name type="scientific">Nitratidesulfovibrio oxamicus</name>
    <dbReference type="NCBI Taxonomy" id="32016"/>
    <lineage>
        <taxon>Bacteria</taxon>
        <taxon>Pseudomonadati</taxon>
        <taxon>Thermodesulfobacteriota</taxon>
        <taxon>Desulfovibrionia</taxon>
        <taxon>Desulfovibrionales</taxon>
        <taxon>Desulfovibrionaceae</taxon>
        <taxon>Nitratidesulfovibrio</taxon>
    </lineage>
</organism>
<dbReference type="Pfam" id="PF04296">
    <property type="entry name" value="YlxR"/>
    <property type="match status" value="1"/>
</dbReference>
<dbReference type="EMBL" id="VRYY01000156">
    <property type="protein sequence ID" value="MBG3876744.1"/>
    <property type="molecule type" value="Genomic_DNA"/>
</dbReference>
<reference evidence="2 3" key="1">
    <citation type="submission" date="2019-08" db="EMBL/GenBank/DDBJ databases">
        <authorList>
            <person name="Luo N."/>
        </authorList>
    </citation>
    <scope>NUCLEOTIDE SEQUENCE [LARGE SCALE GENOMIC DNA]</scope>
    <source>
        <strain evidence="2 3">NCIMB 9442</strain>
    </source>
</reference>
<feature type="domain" description="YlxR" evidence="1">
    <location>
        <begin position="13"/>
        <end position="71"/>
    </location>
</feature>
<protein>
    <submittedName>
        <fullName evidence="2">DUF448 domain-containing protein</fullName>
    </submittedName>
</protein>
<sequence length="83" mass="9673">MDEAIRGKHIPLRTCVICRRRFAKRELLRYVPPTDTAGAGADPVPDERQVLPGRGFYVCESPECRERFRKFGGWRRKRKGVQE</sequence>
<dbReference type="InterPro" id="IPR037465">
    <property type="entry name" value="YlxR"/>
</dbReference>
<dbReference type="Proteomes" id="UP001194469">
    <property type="component" value="Unassembled WGS sequence"/>
</dbReference>
<evidence type="ECO:0000313" key="2">
    <source>
        <dbReference type="EMBL" id="MBG3876744.1"/>
    </source>
</evidence>
<gene>
    <name evidence="2" type="ORF">FVW20_06805</name>
</gene>
<dbReference type="PANTHER" id="PTHR34215">
    <property type="entry name" value="BLL0784 PROTEIN"/>
    <property type="match status" value="1"/>
</dbReference>
<dbReference type="SUPFAM" id="SSF64376">
    <property type="entry name" value="YlxR-like"/>
    <property type="match status" value="1"/>
</dbReference>
<proteinExistence type="predicted"/>
<comment type="caution">
    <text evidence="2">The sequence shown here is derived from an EMBL/GenBank/DDBJ whole genome shotgun (WGS) entry which is preliminary data.</text>
</comment>
<evidence type="ECO:0000313" key="3">
    <source>
        <dbReference type="Proteomes" id="UP001194469"/>
    </source>
</evidence>
<dbReference type="PANTHER" id="PTHR34215:SF1">
    <property type="entry name" value="YLXR DOMAIN-CONTAINING PROTEIN"/>
    <property type="match status" value="1"/>
</dbReference>
<dbReference type="InterPro" id="IPR007393">
    <property type="entry name" value="YlxR_dom"/>
</dbReference>
<keyword evidence="3" id="KW-1185">Reference proteome</keyword>